<comment type="subcellular location">
    <subcellularLocation>
        <location evidence="1">Membrane</location>
        <topology evidence="1">Multi-pass membrane protein</topology>
    </subcellularLocation>
</comment>
<comment type="similarity">
    <text evidence="2">Belongs to the ORM family.</text>
</comment>
<dbReference type="AlphaFoldDB" id="A0A443SD89"/>
<dbReference type="OrthoDB" id="1932233at2759"/>
<reference evidence="7 8" key="1">
    <citation type="journal article" date="2018" name="Gigascience">
        <title>Genomes of trombidid mites reveal novel predicted allergens and laterally-transferred genes associated with secondary metabolism.</title>
        <authorList>
            <person name="Dong X."/>
            <person name="Chaisiri K."/>
            <person name="Xia D."/>
            <person name="Armstrong S.D."/>
            <person name="Fang Y."/>
            <person name="Donnelly M.J."/>
            <person name="Kadowaki T."/>
            <person name="McGarry J.W."/>
            <person name="Darby A.C."/>
            <person name="Makepeace B.L."/>
        </authorList>
    </citation>
    <scope>NUCLEOTIDE SEQUENCE [LARGE SCALE GENOMIC DNA]</scope>
    <source>
        <strain evidence="7">UoL-UT</strain>
    </source>
</reference>
<protein>
    <submittedName>
        <fullName evidence="7">ORM1-like protein 3</fullName>
    </submittedName>
</protein>
<keyword evidence="4 6" id="KW-1133">Transmembrane helix</keyword>
<evidence type="ECO:0000256" key="1">
    <source>
        <dbReference type="ARBA" id="ARBA00004141"/>
    </source>
</evidence>
<comment type="caution">
    <text evidence="7">The sequence shown here is derived from an EMBL/GenBank/DDBJ whole genome shotgun (WGS) entry which is preliminary data.</text>
</comment>
<keyword evidence="5 6" id="KW-0472">Membrane</keyword>
<evidence type="ECO:0000256" key="6">
    <source>
        <dbReference type="SAM" id="Phobius"/>
    </source>
</evidence>
<accession>A0A443SD89</accession>
<evidence type="ECO:0000313" key="8">
    <source>
        <dbReference type="Proteomes" id="UP000288716"/>
    </source>
</evidence>
<dbReference type="GO" id="GO:2000303">
    <property type="term" value="P:regulation of ceramide biosynthetic process"/>
    <property type="evidence" value="ECO:0007669"/>
    <property type="project" value="UniProtKB-ARBA"/>
</dbReference>
<evidence type="ECO:0000313" key="7">
    <source>
        <dbReference type="EMBL" id="RWS25484.1"/>
    </source>
</evidence>
<gene>
    <name evidence="7" type="ORF">B4U80_01322</name>
</gene>
<evidence type="ECO:0000256" key="5">
    <source>
        <dbReference type="ARBA" id="ARBA00023136"/>
    </source>
</evidence>
<organism evidence="7 8">
    <name type="scientific">Leptotrombidium deliense</name>
    <dbReference type="NCBI Taxonomy" id="299467"/>
    <lineage>
        <taxon>Eukaryota</taxon>
        <taxon>Metazoa</taxon>
        <taxon>Ecdysozoa</taxon>
        <taxon>Arthropoda</taxon>
        <taxon>Chelicerata</taxon>
        <taxon>Arachnida</taxon>
        <taxon>Acari</taxon>
        <taxon>Acariformes</taxon>
        <taxon>Trombidiformes</taxon>
        <taxon>Prostigmata</taxon>
        <taxon>Anystina</taxon>
        <taxon>Parasitengona</taxon>
        <taxon>Trombiculoidea</taxon>
        <taxon>Trombiculidae</taxon>
        <taxon>Leptotrombidium</taxon>
    </lineage>
</organism>
<dbReference type="Pfam" id="PF04061">
    <property type="entry name" value="ORMDL"/>
    <property type="match status" value="1"/>
</dbReference>
<feature type="transmembrane region" description="Helical" evidence="6">
    <location>
        <begin position="23"/>
        <end position="47"/>
    </location>
</feature>
<evidence type="ECO:0000256" key="3">
    <source>
        <dbReference type="ARBA" id="ARBA00022692"/>
    </source>
</evidence>
<evidence type="ECO:0000256" key="4">
    <source>
        <dbReference type="ARBA" id="ARBA00022989"/>
    </source>
</evidence>
<proteinExistence type="inferred from homology"/>
<evidence type="ECO:0000256" key="2">
    <source>
        <dbReference type="ARBA" id="ARBA00007649"/>
    </source>
</evidence>
<dbReference type="GO" id="GO:0005789">
    <property type="term" value="C:endoplasmic reticulum membrane"/>
    <property type="evidence" value="ECO:0007669"/>
    <property type="project" value="InterPro"/>
</dbReference>
<keyword evidence="8" id="KW-1185">Reference proteome</keyword>
<dbReference type="Proteomes" id="UP000288716">
    <property type="component" value="Unassembled WGS sequence"/>
</dbReference>
<name>A0A443SD89_9ACAR</name>
<dbReference type="VEuPathDB" id="VectorBase:LDEU006556"/>
<keyword evidence="3 6" id="KW-0812">Transmembrane</keyword>
<dbReference type="PANTHER" id="PTHR12665">
    <property type="entry name" value="ORMDL PROTEINS"/>
    <property type="match status" value="1"/>
</dbReference>
<dbReference type="InterPro" id="IPR007203">
    <property type="entry name" value="ORMDL"/>
</dbReference>
<dbReference type="STRING" id="299467.A0A443SD89"/>
<sequence>MMLGGTPGEVNPNSGWLNSRGMWLTYIFAVLLAHFSLLSIPILSVAWTWTLTNVLHDAAMFVFLHLIKGTPWETGDQGSVRDLTHWEQIDDGAQFTATRKFLTVFPIILYDFFDYI</sequence>
<dbReference type="EMBL" id="NCKV01003657">
    <property type="protein sequence ID" value="RWS25484.1"/>
    <property type="molecule type" value="Genomic_DNA"/>
</dbReference>